<dbReference type="GO" id="GO:0045300">
    <property type="term" value="F:stearoyl-[ACP] desaturase activity"/>
    <property type="evidence" value="ECO:0007669"/>
    <property type="project" value="UniProtKB-EC"/>
</dbReference>
<keyword evidence="12" id="KW-1185">Reference proteome</keyword>
<dbReference type="EC" id="1.14.19.2" evidence="11"/>
<dbReference type="PANTHER" id="PTHR31155">
    <property type="entry name" value="ACYL- ACYL-CARRIER-PROTEIN DESATURASE-RELATED"/>
    <property type="match status" value="1"/>
</dbReference>
<proteinExistence type="inferred from homology"/>
<evidence type="ECO:0000256" key="7">
    <source>
        <dbReference type="ARBA" id="ARBA00023002"/>
    </source>
</evidence>
<evidence type="ECO:0000256" key="5">
    <source>
        <dbReference type="ARBA" id="ARBA00022723"/>
    </source>
</evidence>
<dbReference type="Pfam" id="PF03405">
    <property type="entry name" value="FA_desaturase_2"/>
    <property type="match status" value="1"/>
</dbReference>
<evidence type="ECO:0000313" key="12">
    <source>
        <dbReference type="Proteomes" id="UP001081071"/>
    </source>
</evidence>
<evidence type="ECO:0000256" key="4">
    <source>
        <dbReference type="ARBA" id="ARBA00022516"/>
    </source>
</evidence>
<keyword evidence="4" id="KW-0444">Lipid biosynthesis</keyword>
<comment type="cofactor">
    <cofactor evidence="1">
        <name>Fe(2+)</name>
        <dbReference type="ChEBI" id="CHEBI:29033"/>
    </cofactor>
</comment>
<protein>
    <submittedName>
        <fullName evidence="11">Acyl-ACP desaturase</fullName>
        <ecNumber evidence="11">1.14.19.2</ecNumber>
    </submittedName>
</protein>
<dbReference type="InterPro" id="IPR009078">
    <property type="entry name" value="Ferritin-like_SF"/>
</dbReference>
<name>A0ABT4MIU7_9NOCA</name>
<dbReference type="Gene3D" id="1.10.620.20">
    <property type="entry name" value="Ribonucleotide Reductase, subunit A"/>
    <property type="match status" value="1"/>
</dbReference>
<evidence type="ECO:0000256" key="2">
    <source>
        <dbReference type="ARBA" id="ARBA00008749"/>
    </source>
</evidence>
<comment type="similarity">
    <text evidence="2">Belongs to the fatty acid desaturase type 2 family.</text>
</comment>
<evidence type="ECO:0000256" key="8">
    <source>
        <dbReference type="ARBA" id="ARBA00023004"/>
    </source>
</evidence>
<reference evidence="11" key="1">
    <citation type="submission" date="2022-12" db="EMBL/GenBank/DDBJ databases">
        <authorList>
            <person name="Krivoruchko A.V."/>
            <person name="Elkin A."/>
        </authorList>
    </citation>
    <scope>NUCLEOTIDE SEQUENCE</scope>
    <source>
        <strain evidence="11">IEGM 1391</strain>
    </source>
</reference>
<comment type="subunit">
    <text evidence="3">Homodimer.</text>
</comment>
<evidence type="ECO:0000256" key="3">
    <source>
        <dbReference type="ARBA" id="ARBA00011738"/>
    </source>
</evidence>
<dbReference type="PANTHER" id="PTHR31155:SF9">
    <property type="entry name" value="STEAROYL-[ACYL-CARRIER-PROTEIN] 9-DESATURASE 7, CHLOROPLASTIC"/>
    <property type="match status" value="1"/>
</dbReference>
<evidence type="ECO:0000256" key="1">
    <source>
        <dbReference type="ARBA" id="ARBA00001954"/>
    </source>
</evidence>
<accession>A0ABT4MIU7</accession>
<keyword evidence="7 11" id="KW-0560">Oxidoreductase</keyword>
<dbReference type="InterPro" id="IPR012348">
    <property type="entry name" value="RNR-like"/>
</dbReference>
<evidence type="ECO:0000313" key="11">
    <source>
        <dbReference type="EMBL" id="MCZ4519661.1"/>
    </source>
</evidence>
<keyword evidence="5" id="KW-0479">Metal-binding</keyword>
<comment type="caution">
    <text evidence="11">The sequence shown here is derived from an EMBL/GenBank/DDBJ whole genome shotgun (WGS) entry which is preliminary data.</text>
</comment>
<evidence type="ECO:0000256" key="6">
    <source>
        <dbReference type="ARBA" id="ARBA00022832"/>
    </source>
</evidence>
<dbReference type="InterPro" id="IPR005067">
    <property type="entry name" value="Fatty_acid_desaturase-2"/>
</dbReference>
<evidence type="ECO:0000256" key="9">
    <source>
        <dbReference type="ARBA" id="ARBA00023098"/>
    </source>
</evidence>
<keyword evidence="6" id="KW-0276">Fatty acid metabolism</keyword>
<keyword evidence="9" id="KW-0443">Lipid metabolism</keyword>
<keyword evidence="8" id="KW-0408">Iron</keyword>
<keyword evidence="10" id="KW-0275">Fatty acid biosynthesis</keyword>
<dbReference type="SUPFAM" id="SSF47240">
    <property type="entry name" value="Ferritin-like"/>
    <property type="match status" value="1"/>
</dbReference>
<organism evidence="11 12">
    <name type="scientific">Rhodococcus ruber</name>
    <dbReference type="NCBI Taxonomy" id="1830"/>
    <lineage>
        <taxon>Bacteria</taxon>
        <taxon>Bacillati</taxon>
        <taxon>Actinomycetota</taxon>
        <taxon>Actinomycetes</taxon>
        <taxon>Mycobacteriales</taxon>
        <taxon>Nocardiaceae</taxon>
        <taxon>Rhodococcus</taxon>
    </lineage>
</organism>
<gene>
    <name evidence="11" type="ORF">O4220_14165</name>
</gene>
<dbReference type="EMBL" id="JAPWIJ010000005">
    <property type="protein sequence ID" value="MCZ4519661.1"/>
    <property type="molecule type" value="Genomic_DNA"/>
</dbReference>
<dbReference type="Proteomes" id="UP001081071">
    <property type="component" value="Unassembled WGS sequence"/>
</dbReference>
<evidence type="ECO:0000256" key="10">
    <source>
        <dbReference type="ARBA" id="ARBA00023160"/>
    </source>
</evidence>
<sequence length="301" mass="33510">MHSDIGQFTVLRELRPTIEENLARHRAESVQWEPADFVRAEMYWGSRPSTLTETAKAALVTNLLVEQNIPLYRRDAVATEVGAWPSWLSDWSNERRRHAVAVTDYLVATRSVDPVALGRARAQCMAVGFDSPMNGAHLLRSLVQVALDESVSSISHRNTADQCHDPVADRLLGRIVADQELHVRFFENLVSAALAVAPGLTVTAITEVVMNFQLPGTNLPGFARSAMLIARDGIYDLARHLDEVLRPMLAQWRIFERTDLGAGARSRDQLADYLDHLDAQAGSIERSAMRTREYANALRAS</sequence>
<dbReference type="RefSeq" id="WP_269605180.1">
    <property type="nucleotide sequence ID" value="NZ_JAPWIJ010000005.1"/>
</dbReference>